<feature type="non-terminal residue" evidence="2">
    <location>
        <position position="90"/>
    </location>
</feature>
<dbReference type="EMBL" id="CAJVPZ010049945">
    <property type="protein sequence ID" value="CAG8776759.1"/>
    <property type="molecule type" value="Genomic_DNA"/>
</dbReference>
<evidence type="ECO:0000313" key="3">
    <source>
        <dbReference type="Proteomes" id="UP000789396"/>
    </source>
</evidence>
<feature type="compositionally biased region" description="Low complexity" evidence="1">
    <location>
        <begin position="10"/>
        <end position="51"/>
    </location>
</feature>
<protein>
    <submittedName>
        <fullName evidence="2">18218_t:CDS:1</fullName>
    </submittedName>
</protein>
<evidence type="ECO:0000256" key="1">
    <source>
        <dbReference type="SAM" id="MobiDB-lite"/>
    </source>
</evidence>
<evidence type="ECO:0000313" key="2">
    <source>
        <dbReference type="EMBL" id="CAG8776759.1"/>
    </source>
</evidence>
<name>A0A9N9JDQ5_9GLOM</name>
<dbReference type="AlphaFoldDB" id="A0A9N9JDQ5"/>
<reference evidence="2" key="1">
    <citation type="submission" date="2021-06" db="EMBL/GenBank/DDBJ databases">
        <authorList>
            <person name="Kallberg Y."/>
            <person name="Tangrot J."/>
            <person name="Rosling A."/>
        </authorList>
    </citation>
    <scope>NUCLEOTIDE SEQUENCE</scope>
    <source>
        <strain evidence="2">IN212</strain>
    </source>
</reference>
<organism evidence="2 3">
    <name type="scientific">Racocetra fulgida</name>
    <dbReference type="NCBI Taxonomy" id="60492"/>
    <lineage>
        <taxon>Eukaryota</taxon>
        <taxon>Fungi</taxon>
        <taxon>Fungi incertae sedis</taxon>
        <taxon>Mucoromycota</taxon>
        <taxon>Glomeromycotina</taxon>
        <taxon>Glomeromycetes</taxon>
        <taxon>Diversisporales</taxon>
        <taxon>Gigasporaceae</taxon>
        <taxon>Racocetra</taxon>
    </lineage>
</organism>
<comment type="caution">
    <text evidence="2">The sequence shown here is derived from an EMBL/GenBank/DDBJ whole genome shotgun (WGS) entry which is preliminary data.</text>
</comment>
<keyword evidence="3" id="KW-1185">Reference proteome</keyword>
<accession>A0A9N9JDQ5</accession>
<feature type="non-terminal residue" evidence="2">
    <location>
        <position position="1"/>
    </location>
</feature>
<sequence>TIRKAKLKKALLSPSNTINTTNNNNFQQSLSDENSSSSESSDKSSLSLINKQTMSTTLPNKRFWSAPPINENSSKKIIEVDDNNDIQQHS</sequence>
<gene>
    <name evidence="2" type="ORF">RFULGI_LOCUS15485</name>
</gene>
<feature type="region of interest" description="Disordered" evidence="1">
    <location>
        <begin position="1"/>
        <end position="90"/>
    </location>
</feature>
<proteinExistence type="predicted"/>
<dbReference type="Proteomes" id="UP000789396">
    <property type="component" value="Unassembled WGS sequence"/>
</dbReference>